<keyword evidence="2" id="KW-0496">Mitochondrion</keyword>
<sequence length="49" mass="5860">MRPTRNHPGKEEEWSQNPNLTPVGHLVWDRQRSTFFTCYVEPAFLDRSQ</sequence>
<evidence type="ECO:0000313" key="2">
    <source>
        <dbReference type="EMBL" id="ART30480.1"/>
    </source>
</evidence>
<reference evidence="2" key="1">
    <citation type="submission" date="2017-03" db="EMBL/GenBank/DDBJ databases">
        <title>The mitochondrial genome of the carnivorous plant Utricularia reniformis (Lentibulariaceae): structure, comparative analysis and evolutionary landmarks.</title>
        <authorList>
            <person name="Silva S.R."/>
            <person name="Alvarenga D.O."/>
            <person name="Michael T.P."/>
            <person name="Miranda V.F.O."/>
            <person name="Varani A.M."/>
        </authorList>
    </citation>
    <scope>NUCLEOTIDE SEQUENCE</scope>
</reference>
<dbReference type="EMBL" id="KY774314">
    <property type="protein sequence ID" value="ART30480.1"/>
    <property type="molecule type" value="Genomic_DNA"/>
</dbReference>
<name>A0A1Y0AZB2_9LAMI</name>
<geneLocation type="mitochondrion" evidence="2"/>
<proteinExistence type="predicted"/>
<gene>
    <name evidence="2" type="ORF">AEK19_MT0200</name>
</gene>
<organism evidence="2">
    <name type="scientific">Utricularia reniformis</name>
    <dbReference type="NCBI Taxonomy" id="192314"/>
    <lineage>
        <taxon>Eukaryota</taxon>
        <taxon>Viridiplantae</taxon>
        <taxon>Streptophyta</taxon>
        <taxon>Embryophyta</taxon>
        <taxon>Tracheophyta</taxon>
        <taxon>Spermatophyta</taxon>
        <taxon>Magnoliopsida</taxon>
        <taxon>eudicotyledons</taxon>
        <taxon>Gunneridae</taxon>
        <taxon>Pentapetalae</taxon>
        <taxon>asterids</taxon>
        <taxon>lamiids</taxon>
        <taxon>Lamiales</taxon>
        <taxon>Lentibulariaceae</taxon>
        <taxon>Utricularia</taxon>
    </lineage>
</organism>
<accession>A0A1Y0AZB2</accession>
<dbReference type="AlphaFoldDB" id="A0A1Y0AZB2"/>
<feature type="region of interest" description="Disordered" evidence="1">
    <location>
        <begin position="1"/>
        <end position="21"/>
    </location>
</feature>
<protein>
    <submittedName>
        <fullName evidence="2">Uncharacterized protein</fullName>
    </submittedName>
</protein>
<evidence type="ECO:0000256" key="1">
    <source>
        <dbReference type="SAM" id="MobiDB-lite"/>
    </source>
</evidence>